<accession>A0A645AMH8</accession>
<dbReference type="AlphaFoldDB" id="A0A645AMH8"/>
<evidence type="ECO:0000313" key="1">
    <source>
        <dbReference type="EMBL" id="MPM54320.1"/>
    </source>
</evidence>
<gene>
    <name evidence="1" type="ORF">SDC9_101098</name>
</gene>
<reference evidence="1" key="1">
    <citation type="submission" date="2019-08" db="EMBL/GenBank/DDBJ databases">
        <authorList>
            <person name="Kucharzyk K."/>
            <person name="Murdoch R.W."/>
            <person name="Higgins S."/>
            <person name="Loffler F."/>
        </authorList>
    </citation>
    <scope>NUCLEOTIDE SEQUENCE</scope>
</reference>
<sequence length="113" mass="12674">MVCGMVQNIRESVIETINNVPTQGKVGLFCRRHDPVSALQNLIYSIRSDIDLSIHYDDALNCDLDFGDKWLAICSSPATTVYLKDRIQSTIPVLELLDGINAQSMNMLVEFLK</sequence>
<organism evidence="1">
    <name type="scientific">bioreactor metagenome</name>
    <dbReference type="NCBI Taxonomy" id="1076179"/>
    <lineage>
        <taxon>unclassified sequences</taxon>
        <taxon>metagenomes</taxon>
        <taxon>ecological metagenomes</taxon>
    </lineage>
</organism>
<protein>
    <submittedName>
        <fullName evidence="1">Uncharacterized protein</fullName>
    </submittedName>
</protein>
<proteinExistence type="predicted"/>
<comment type="caution">
    <text evidence="1">The sequence shown here is derived from an EMBL/GenBank/DDBJ whole genome shotgun (WGS) entry which is preliminary data.</text>
</comment>
<name>A0A645AMH8_9ZZZZ</name>
<dbReference type="EMBL" id="VSSQ01014745">
    <property type="protein sequence ID" value="MPM54320.1"/>
    <property type="molecule type" value="Genomic_DNA"/>
</dbReference>